<dbReference type="AlphaFoldDB" id="A0A7K3LLB3"/>
<evidence type="ECO:0000256" key="1">
    <source>
        <dbReference type="ARBA" id="ARBA00001958"/>
    </source>
</evidence>
<dbReference type="InterPro" id="IPR001093">
    <property type="entry name" value="IMP_DH_GMPRt"/>
</dbReference>
<dbReference type="Pfam" id="PF00571">
    <property type="entry name" value="CBS"/>
    <property type="match status" value="2"/>
</dbReference>
<feature type="binding site" description="in other chain" evidence="13 17">
    <location>
        <position position="315"/>
    </location>
    <ligand>
        <name>K(+)</name>
        <dbReference type="ChEBI" id="CHEBI:29103"/>
        <note>ligand shared between two tetrameric partners</note>
    </ligand>
</feature>
<comment type="catalytic activity">
    <reaction evidence="12 13 20">
        <text>IMP + NAD(+) + H2O = XMP + NADH + H(+)</text>
        <dbReference type="Rhea" id="RHEA:11708"/>
        <dbReference type="ChEBI" id="CHEBI:15377"/>
        <dbReference type="ChEBI" id="CHEBI:15378"/>
        <dbReference type="ChEBI" id="CHEBI:57464"/>
        <dbReference type="ChEBI" id="CHEBI:57540"/>
        <dbReference type="ChEBI" id="CHEBI:57945"/>
        <dbReference type="ChEBI" id="CHEBI:58053"/>
        <dbReference type="EC" id="1.1.1.205"/>
    </reaction>
</comment>
<evidence type="ECO:0000256" key="9">
    <source>
        <dbReference type="ARBA" id="ARBA00023002"/>
    </source>
</evidence>
<dbReference type="FunFam" id="3.20.20.70:FF:000003">
    <property type="entry name" value="GMP reductase"/>
    <property type="match status" value="1"/>
</dbReference>
<dbReference type="HAMAP" id="MF_01964">
    <property type="entry name" value="IMPDH"/>
    <property type="match status" value="1"/>
</dbReference>
<feature type="binding site" evidence="13 15">
    <location>
        <begin position="371"/>
        <end position="372"/>
    </location>
    <ligand>
        <name>IMP</name>
        <dbReference type="ChEBI" id="CHEBI:58053"/>
    </ligand>
</feature>
<evidence type="ECO:0000256" key="20">
    <source>
        <dbReference type="RuleBase" id="RU003928"/>
    </source>
</evidence>
<evidence type="ECO:0000256" key="13">
    <source>
        <dbReference type="HAMAP-Rule" id="MF_01964"/>
    </source>
</evidence>
<dbReference type="UniPathway" id="UPA00601">
    <property type="reaction ID" value="UER00295"/>
</dbReference>
<evidence type="ECO:0000256" key="17">
    <source>
        <dbReference type="PIRSR" id="PIRSR000130-4"/>
    </source>
</evidence>
<evidence type="ECO:0000259" key="21">
    <source>
        <dbReference type="PROSITE" id="PS51371"/>
    </source>
</evidence>
<dbReference type="PROSITE" id="PS51371">
    <property type="entry name" value="CBS"/>
    <property type="match status" value="2"/>
</dbReference>
<comment type="cofactor">
    <cofactor evidence="1 13">
        <name>K(+)</name>
        <dbReference type="ChEBI" id="CHEBI:29103"/>
    </cofactor>
</comment>
<feature type="binding site" evidence="13">
    <location>
        <position position="485"/>
    </location>
    <ligand>
        <name>K(+)</name>
        <dbReference type="ChEBI" id="CHEBI:29103"/>
        <note>ligand shared between two tetrameric partners</note>
    </ligand>
</feature>
<comment type="activity regulation">
    <text evidence="13">Mycophenolic acid (MPA) is a non-competitive inhibitor that prevents formation of the closed enzyme conformation by binding to the same site as the amobile flap. In contrast, mizoribine monophosphate (MZP) is a competitive inhibitor that induces the closed conformation. MPA is a potent inhibitor of mammalian IMPDHs but a poor inhibitor of the bacterial enzymes. MZP is a more potent inhibitor of bacterial IMPDH.</text>
</comment>
<feature type="active site" description="Thioimidate intermediate" evidence="13 14">
    <location>
        <position position="315"/>
    </location>
</feature>
<dbReference type="EMBL" id="JAADZU010000012">
    <property type="protein sequence ID" value="NDK89042.1"/>
    <property type="molecule type" value="Genomic_DNA"/>
</dbReference>
<feature type="binding site" evidence="13">
    <location>
        <position position="257"/>
    </location>
    <ligand>
        <name>NAD(+)</name>
        <dbReference type="ChEBI" id="CHEBI:57540"/>
    </ligand>
</feature>
<evidence type="ECO:0000313" key="23">
    <source>
        <dbReference type="Proteomes" id="UP000466307"/>
    </source>
</evidence>
<feature type="binding site" evidence="13 15">
    <location>
        <begin position="395"/>
        <end position="399"/>
    </location>
    <ligand>
        <name>IMP</name>
        <dbReference type="ChEBI" id="CHEBI:58053"/>
    </ligand>
</feature>
<feature type="binding site" evidence="13 16">
    <location>
        <begin position="308"/>
        <end position="310"/>
    </location>
    <ligand>
        <name>NAD(+)</name>
        <dbReference type="ChEBI" id="CHEBI:57540"/>
    </ligand>
</feature>
<keyword evidence="10 13" id="KW-0520">NAD</keyword>
<dbReference type="SMART" id="SM01240">
    <property type="entry name" value="IMPDH"/>
    <property type="match status" value="1"/>
</dbReference>
<dbReference type="Pfam" id="PF00478">
    <property type="entry name" value="IMPDH"/>
    <property type="match status" value="1"/>
</dbReference>
<evidence type="ECO:0000256" key="2">
    <source>
        <dbReference type="ARBA" id="ARBA00005502"/>
    </source>
</evidence>
<comment type="function">
    <text evidence="13">Catalyzes the conversion of inosine 5'-phosphate (IMP) to xanthosine 5'-phosphate (XMP), the first committed and rate-limiting step in the de novo synthesis of guanine nucleotides, and therefore plays an important role in the regulation of cell growth.</text>
</comment>
<dbReference type="EC" id="1.1.1.205" evidence="13 20"/>
<evidence type="ECO:0000256" key="18">
    <source>
        <dbReference type="PROSITE-ProRule" id="PRU00703"/>
    </source>
</evidence>
<evidence type="ECO:0000256" key="8">
    <source>
        <dbReference type="ARBA" id="ARBA00022958"/>
    </source>
</evidence>
<comment type="caution">
    <text evidence="22">The sequence shown here is derived from an EMBL/GenBank/DDBJ whole genome shotgun (WGS) entry which is preliminary data.</text>
</comment>
<protein>
    <recommendedName>
        <fullName evidence="13 20">Inosine-5'-monophosphate dehydrogenase</fullName>
        <shortName evidence="13">IMP dehydrogenase</shortName>
        <shortName evidence="13">IMPD</shortName>
        <shortName evidence="13">IMPDH</shortName>
        <ecNumber evidence="13 20">1.1.1.205</ecNumber>
    </recommendedName>
</protein>
<dbReference type="PANTHER" id="PTHR11911">
    <property type="entry name" value="INOSINE-5-MONOPHOSPHATE DEHYDROGENASE RELATED"/>
    <property type="match status" value="1"/>
</dbReference>
<dbReference type="CDD" id="cd04601">
    <property type="entry name" value="CBS_pair_IMPDH"/>
    <property type="match status" value="1"/>
</dbReference>
<feature type="binding site" evidence="13 15">
    <location>
        <position position="313"/>
    </location>
    <ligand>
        <name>IMP</name>
        <dbReference type="ChEBI" id="CHEBI:58053"/>
    </ligand>
</feature>
<feature type="binding site" evidence="13 15">
    <location>
        <position position="432"/>
    </location>
    <ligand>
        <name>IMP</name>
        <dbReference type="ChEBI" id="CHEBI:58053"/>
    </ligand>
</feature>
<dbReference type="SMART" id="SM00116">
    <property type="entry name" value="CBS"/>
    <property type="match status" value="2"/>
</dbReference>
<evidence type="ECO:0000256" key="4">
    <source>
        <dbReference type="ARBA" id="ARBA00022723"/>
    </source>
</evidence>
<feature type="binding site" evidence="13">
    <location>
        <position position="487"/>
    </location>
    <ligand>
        <name>K(+)</name>
        <dbReference type="ChEBI" id="CHEBI:29103"/>
        <note>ligand shared between two tetrameric partners</note>
    </ligand>
</feature>
<feature type="binding site" evidence="16">
    <location>
        <begin position="257"/>
        <end position="259"/>
    </location>
    <ligand>
        <name>NAD(+)</name>
        <dbReference type="ChEBI" id="CHEBI:57540"/>
    </ligand>
</feature>
<dbReference type="SUPFAM" id="SSF51412">
    <property type="entry name" value="Inosine monophosphate dehydrogenase (IMPDH)"/>
    <property type="match status" value="1"/>
</dbReference>
<dbReference type="RefSeq" id="WP_059036104.1">
    <property type="nucleotide sequence ID" value="NZ_JAADZU010000012.1"/>
</dbReference>
<feature type="binding site" description="in other chain" evidence="13 17">
    <location>
        <position position="312"/>
    </location>
    <ligand>
        <name>K(+)</name>
        <dbReference type="ChEBI" id="CHEBI:29103"/>
        <note>ligand shared between two tetrameric partners</note>
    </ligand>
</feature>
<feature type="binding site" description="in other chain" evidence="13 17">
    <location>
        <position position="310"/>
    </location>
    <ligand>
        <name>K(+)</name>
        <dbReference type="ChEBI" id="CHEBI:29103"/>
        <note>ligand shared between two tetrameric partners</note>
    </ligand>
</feature>
<dbReference type="GO" id="GO:0006177">
    <property type="term" value="P:GMP biosynthetic process"/>
    <property type="evidence" value="ECO:0007669"/>
    <property type="project" value="UniProtKB-UniRule"/>
</dbReference>
<evidence type="ECO:0000256" key="11">
    <source>
        <dbReference type="ARBA" id="ARBA00023122"/>
    </source>
</evidence>
<dbReference type="GO" id="GO:0000166">
    <property type="term" value="F:nucleotide binding"/>
    <property type="evidence" value="ECO:0007669"/>
    <property type="project" value="UniProtKB-UniRule"/>
</dbReference>
<evidence type="ECO:0000256" key="7">
    <source>
        <dbReference type="ARBA" id="ARBA00022755"/>
    </source>
</evidence>
<keyword evidence="11 18" id="KW-0129">CBS domain</keyword>
<dbReference type="InterPro" id="IPR015875">
    <property type="entry name" value="IMP_DH/GMP_Rdtase_CS"/>
</dbReference>
<evidence type="ECO:0000256" key="10">
    <source>
        <dbReference type="ARBA" id="ARBA00023027"/>
    </source>
</evidence>
<evidence type="ECO:0000256" key="3">
    <source>
        <dbReference type="ARBA" id="ARBA00011881"/>
    </source>
</evidence>
<keyword evidence="4 13" id="KW-0479">Metal-binding</keyword>
<keyword evidence="7 13" id="KW-0658">Purine biosynthesis</keyword>
<dbReference type="Proteomes" id="UP000466307">
    <property type="component" value="Unassembled WGS sequence"/>
</dbReference>
<keyword evidence="6 13" id="KW-0332">GMP biosynthesis</keyword>
<evidence type="ECO:0000256" key="12">
    <source>
        <dbReference type="ARBA" id="ARBA00048028"/>
    </source>
</evidence>
<dbReference type="PROSITE" id="PS00487">
    <property type="entry name" value="IMP_DH_GMP_RED"/>
    <property type="match status" value="1"/>
</dbReference>
<comment type="pathway">
    <text evidence="13 20">Purine metabolism; XMP biosynthesis via de novo pathway; XMP from IMP: step 1/1.</text>
</comment>
<dbReference type="Gene3D" id="3.20.20.70">
    <property type="entry name" value="Aldolase class I"/>
    <property type="match status" value="1"/>
</dbReference>
<name>A0A7K3LLB3_9ACTN</name>
<evidence type="ECO:0000256" key="6">
    <source>
        <dbReference type="ARBA" id="ARBA00022749"/>
    </source>
</evidence>
<proteinExistence type="inferred from homology"/>
<keyword evidence="5" id="KW-0677">Repeat</keyword>
<evidence type="ECO:0000256" key="16">
    <source>
        <dbReference type="PIRSR" id="PIRSR000130-3"/>
    </source>
</evidence>
<dbReference type="InterPro" id="IPR013785">
    <property type="entry name" value="Aldolase_TIM"/>
</dbReference>
<dbReference type="NCBIfam" id="TIGR01302">
    <property type="entry name" value="IMP_dehydrog"/>
    <property type="match status" value="1"/>
</dbReference>
<dbReference type="InterPro" id="IPR046342">
    <property type="entry name" value="CBS_dom_sf"/>
</dbReference>
<gene>
    <name evidence="13 22" type="primary">guaB</name>
    <name evidence="22" type="ORF">GYA93_05520</name>
</gene>
<feature type="domain" description="CBS" evidence="21">
    <location>
        <begin position="103"/>
        <end position="159"/>
    </location>
</feature>
<dbReference type="PANTHER" id="PTHR11911:SF111">
    <property type="entry name" value="INOSINE-5'-MONOPHOSPHATE DEHYDROGENASE"/>
    <property type="match status" value="1"/>
</dbReference>
<dbReference type="SUPFAM" id="SSF54631">
    <property type="entry name" value="CBS-domain pair"/>
    <property type="match status" value="1"/>
</dbReference>
<feature type="active site" description="Proton acceptor" evidence="13 14">
    <location>
        <position position="417"/>
    </location>
</feature>
<evidence type="ECO:0000256" key="15">
    <source>
        <dbReference type="PIRSR" id="PIRSR000130-2"/>
    </source>
</evidence>
<dbReference type="PIRSF" id="PIRSF000130">
    <property type="entry name" value="IMPDH"/>
    <property type="match status" value="1"/>
</dbReference>
<dbReference type="GO" id="GO:0046872">
    <property type="term" value="F:metal ion binding"/>
    <property type="evidence" value="ECO:0007669"/>
    <property type="project" value="UniProtKB-UniRule"/>
</dbReference>
<evidence type="ECO:0000256" key="5">
    <source>
        <dbReference type="ARBA" id="ARBA00022737"/>
    </source>
</evidence>
<organism evidence="22 23">
    <name type="scientific">Gordonia desulfuricans</name>
    <dbReference type="NCBI Taxonomy" id="89051"/>
    <lineage>
        <taxon>Bacteria</taxon>
        <taxon>Bacillati</taxon>
        <taxon>Actinomycetota</taxon>
        <taxon>Actinomycetes</taxon>
        <taxon>Mycobacteriales</taxon>
        <taxon>Gordoniaceae</taxon>
        <taxon>Gordonia</taxon>
    </lineage>
</organism>
<accession>A0A7K3LLB3</accession>
<comment type="subunit">
    <text evidence="3 13">Homotetramer.</text>
</comment>
<dbReference type="InterPro" id="IPR000644">
    <property type="entry name" value="CBS_dom"/>
</dbReference>
<feature type="binding site" evidence="13 15">
    <location>
        <begin position="348"/>
        <end position="350"/>
    </location>
    <ligand>
        <name>IMP</name>
        <dbReference type="ChEBI" id="CHEBI:58053"/>
    </ligand>
</feature>
<dbReference type="InterPro" id="IPR005990">
    <property type="entry name" value="IMP_DH"/>
</dbReference>
<sequence length="503" mass="52537">MTHVRTGGDDPNKVAMLGLTFDDVLLLPSASDVIPSEVDTSSRLTREITLRVPLVSSAMDTVTEARMAIAMARAGGMGVLHRNLSIEDQAGQVETVKRSEAGMVTDPVTCSPTDTLADVDSMCARYRISGLPVVDGKGELVGIITNRDMRFEVDQDRPVSEVMTKAPLITAQEGVSAEAALGLLRRNKVEKLPIVDGNGRLTGLITVKDFVKTEQHPYATKDSDGRLLVGAAVGAGDEAWSRAMALADVGVDALVVDSAHGHSRGVLEMIAKLKAEIGDRVQLVGGNVATREGAQALIDAGVDAVKVGVGPGSICTTRVVAGVGAPQITAILEAVAVCHQAGVPVVADGGLQYSGDIAKALAAGASTAMLGSLLAGTAEAPGDLILVNGKQFKSYRGMGSLGAMQGRGQGKSYSKDRYFQDDVLKEDKLVPEGIEGRVPFRGPLTQVIHQLVGGLRAAMGYTGSASIADLHDARFVQITAAGLKESHPHDITLTAEAPNYYSR</sequence>
<comment type="caution">
    <text evidence="13">Lacks conserved residue(s) required for the propagation of feature annotation.</text>
</comment>
<dbReference type="CDD" id="cd00381">
    <property type="entry name" value="IMPDH"/>
    <property type="match status" value="1"/>
</dbReference>
<evidence type="ECO:0000256" key="14">
    <source>
        <dbReference type="PIRSR" id="PIRSR000130-1"/>
    </source>
</evidence>
<dbReference type="GO" id="GO:0006183">
    <property type="term" value="P:GTP biosynthetic process"/>
    <property type="evidence" value="ECO:0007669"/>
    <property type="project" value="TreeGrafter"/>
</dbReference>
<evidence type="ECO:0000313" key="22">
    <source>
        <dbReference type="EMBL" id="NDK89042.1"/>
    </source>
</evidence>
<keyword evidence="9 13" id="KW-0560">Oxidoreductase</keyword>
<comment type="similarity">
    <text evidence="2 13 19">Belongs to the IMPDH/GMPR family.</text>
</comment>
<feature type="domain" description="CBS" evidence="21">
    <location>
        <begin position="163"/>
        <end position="223"/>
    </location>
</feature>
<feature type="binding site" evidence="13">
    <location>
        <position position="486"/>
    </location>
    <ligand>
        <name>K(+)</name>
        <dbReference type="ChEBI" id="CHEBI:29103"/>
        <note>ligand shared between two tetrameric partners</note>
    </ligand>
</feature>
<keyword evidence="23" id="KW-1185">Reference proteome</keyword>
<evidence type="ECO:0000256" key="19">
    <source>
        <dbReference type="RuleBase" id="RU003927"/>
    </source>
</evidence>
<dbReference type="GO" id="GO:0003938">
    <property type="term" value="F:IMP dehydrogenase activity"/>
    <property type="evidence" value="ECO:0007669"/>
    <property type="project" value="UniProtKB-UniRule"/>
</dbReference>
<reference evidence="22 23" key="1">
    <citation type="submission" date="2020-01" db="EMBL/GenBank/DDBJ databases">
        <title>Investigation of new actinobacteria for the biodesulphurisation of diesel fuel.</title>
        <authorList>
            <person name="Athi Narayanan S.M."/>
        </authorList>
    </citation>
    <scope>NUCLEOTIDE SEQUENCE [LARGE SCALE GENOMIC DNA]</scope>
    <source>
        <strain evidence="22 23">213E</strain>
    </source>
</reference>
<keyword evidence="8 13" id="KW-0630">Potassium</keyword>